<dbReference type="Gene3D" id="2.60.210.10">
    <property type="entry name" value="Apoptosis, Tumor Necrosis Factor Receptor Associated Protein 2, Chain A"/>
    <property type="match status" value="1"/>
</dbReference>
<dbReference type="SUPFAM" id="SSF49599">
    <property type="entry name" value="TRAF domain-like"/>
    <property type="match status" value="1"/>
</dbReference>
<sequence>MVLEIGKSNDDSCNIETKVKKIDIIWSIQNFSQRSEKTGEKFESKTCVVGSKDRSEWYLRIFPNGSKEKFKDYVSVFLMLKNPDKARAKCSFSILNIKEEKENVRSVTISDKFVKGNGWGFDEFVKKDFLLNEA</sequence>
<evidence type="ECO:0000313" key="3">
    <source>
        <dbReference type="WBParaSite" id="SPAL_0001267500.1"/>
    </source>
</evidence>
<organism evidence="2 3">
    <name type="scientific">Strongyloides papillosus</name>
    <name type="common">Intestinal threadworm</name>
    <dbReference type="NCBI Taxonomy" id="174720"/>
    <lineage>
        <taxon>Eukaryota</taxon>
        <taxon>Metazoa</taxon>
        <taxon>Ecdysozoa</taxon>
        <taxon>Nematoda</taxon>
        <taxon>Chromadorea</taxon>
        <taxon>Rhabditida</taxon>
        <taxon>Tylenchina</taxon>
        <taxon>Panagrolaimomorpha</taxon>
        <taxon>Strongyloidoidea</taxon>
        <taxon>Strongyloididae</taxon>
        <taxon>Strongyloides</taxon>
    </lineage>
</organism>
<dbReference type="Proteomes" id="UP000046392">
    <property type="component" value="Unplaced"/>
</dbReference>
<reference evidence="3" key="1">
    <citation type="submission" date="2017-02" db="UniProtKB">
        <authorList>
            <consortium name="WormBaseParasite"/>
        </authorList>
    </citation>
    <scope>IDENTIFICATION</scope>
</reference>
<dbReference type="PROSITE" id="PS50144">
    <property type="entry name" value="MATH"/>
    <property type="match status" value="1"/>
</dbReference>
<dbReference type="Pfam" id="PF22486">
    <property type="entry name" value="MATH_2"/>
    <property type="match status" value="1"/>
</dbReference>
<dbReference type="InterPro" id="IPR008974">
    <property type="entry name" value="TRAF-like"/>
</dbReference>
<accession>A0A0N5C3Z2</accession>
<dbReference type="SMART" id="SM00061">
    <property type="entry name" value="MATH"/>
    <property type="match status" value="1"/>
</dbReference>
<evidence type="ECO:0000259" key="1">
    <source>
        <dbReference type="PROSITE" id="PS50144"/>
    </source>
</evidence>
<proteinExistence type="predicted"/>
<keyword evidence="2" id="KW-1185">Reference proteome</keyword>
<protein>
    <submittedName>
        <fullName evidence="3">MATH domain-containing protein</fullName>
    </submittedName>
</protein>
<feature type="domain" description="MATH" evidence="1">
    <location>
        <begin position="21"/>
        <end position="134"/>
    </location>
</feature>
<dbReference type="STRING" id="174720.A0A0N5C3Z2"/>
<evidence type="ECO:0000313" key="2">
    <source>
        <dbReference type="Proteomes" id="UP000046392"/>
    </source>
</evidence>
<dbReference type="InterPro" id="IPR002083">
    <property type="entry name" value="MATH/TRAF_dom"/>
</dbReference>
<dbReference type="AlphaFoldDB" id="A0A0N5C3Z2"/>
<name>A0A0N5C3Z2_STREA</name>
<dbReference type="WBParaSite" id="SPAL_0001267500.1">
    <property type="protein sequence ID" value="SPAL_0001267500.1"/>
    <property type="gene ID" value="SPAL_0001267500"/>
</dbReference>